<dbReference type="Proteomes" id="UP000887578">
    <property type="component" value="Unplaced"/>
</dbReference>
<accession>A0A914PQQ8</accession>
<dbReference type="WBParaSite" id="PDA_v2.g18439.t1">
    <property type="protein sequence ID" value="PDA_v2.g18439.t1"/>
    <property type="gene ID" value="PDA_v2.g18439"/>
</dbReference>
<reference evidence="2" key="1">
    <citation type="submission" date="2022-11" db="UniProtKB">
        <authorList>
            <consortium name="WormBaseParasite"/>
        </authorList>
    </citation>
    <scope>IDENTIFICATION</scope>
</reference>
<evidence type="ECO:0000313" key="1">
    <source>
        <dbReference type="Proteomes" id="UP000887578"/>
    </source>
</evidence>
<organism evidence="1 2">
    <name type="scientific">Panagrolaimus davidi</name>
    <dbReference type="NCBI Taxonomy" id="227884"/>
    <lineage>
        <taxon>Eukaryota</taxon>
        <taxon>Metazoa</taxon>
        <taxon>Ecdysozoa</taxon>
        <taxon>Nematoda</taxon>
        <taxon>Chromadorea</taxon>
        <taxon>Rhabditida</taxon>
        <taxon>Tylenchina</taxon>
        <taxon>Panagrolaimomorpha</taxon>
        <taxon>Panagrolaimoidea</taxon>
        <taxon>Panagrolaimidae</taxon>
        <taxon>Panagrolaimus</taxon>
    </lineage>
</organism>
<dbReference type="InterPro" id="IPR011333">
    <property type="entry name" value="SKP1/BTB/POZ_sf"/>
</dbReference>
<evidence type="ECO:0000313" key="2">
    <source>
        <dbReference type="WBParaSite" id="PDA_v2.g18439.t1"/>
    </source>
</evidence>
<protein>
    <submittedName>
        <fullName evidence="2">BTB domain-containing protein</fullName>
    </submittedName>
</protein>
<keyword evidence="1" id="KW-1185">Reference proteome</keyword>
<dbReference type="Gene3D" id="3.30.710.10">
    <property type="entry name" value="Potassium Channel Kv1.1, Chain A"/>
    <property type="match status" value="1"/>
</dbReference>
<proteinExistence type="predicted"/>
<sequence>MIYTLFEFKTIEAAIKLLYGTNVLQAFSIEELFLLYSFGDKYEIKHIMDLVDDYLIKDISSSNVVQLIKFSSPDALNVKKLYQKCIDFFIKCSKESTAILGSESLDEKLLVSILLKTLCTAVDTF</sequence>
<name>A0A914PQQ8_9BILA</name>
<dbReference type="AlphaFoldDB" id="A0A914PQQ8"/>